<dbReference type="InterPro" id="IPR013968">
    <property type="entry name" value="PKS_KR"/>
</dbReference>
<dbReference type="InterPro" id="IPR020806">
    <property type="entry name" value="PKS_PP-bd"/>
</dbReference>
<protein>
    <submittedName>
        <fullName evidence="13">SDR family NAD(P)-dependent oxidoreductase</fullName>
    </submittedName>
</protein>
<dbReference type="FunFam" id="3.40.366.10:FF:000002">
    <property type="entry name" value="Probable polyketide synthase 2"/>
    <property type="match status" value="1"/>
</dbReference>
<feature type="region of interest" description="N-terminal hotdog fold" evidence="8">
    <location>
        <begin position="123"/>
        <end position="246"/>
    </location>
</feature>
<dbReference type="Gene3D" id="3.10.129.110">
    <property type="entry name" value="Polyketide synthase dehydratase"/>
    <property type="match status" value="2"/>
</dbReference>
<dbReference type="PROSITE" id="PS50075">
    <property type="entry name" value="CARRIER"/>
    <property type="match status" value="2"/>
</dbReference>
<dbReference type="SMART" id="SM00827">
    <property type="entry name" value="PKS_AT"/>
    <property type="match status" value="1"/>
</dbReference>
<organism evidence="13 14">
    <name type="scientific">Peterkaempfera bronchialis</name>
    <dbReference type="NCBI Taxonomy" id="2126346"/>
    <lineage>
        <taxon>Bacteria</taxon>
        <taxon>Bacillati</taxon>
        <taxon>Actinomycetota</taxon>
        <taxon>Actinomycetes</taxon>
        <taxon>Kitasatosporales</taxon>
        <taxon>Streptomycetaceae</taxon>
        <taxon>Peterkaempfera</taxon>
    </lineage>
</organism>
<feature type="region of interest" description="Disordered" evidence="9">
    <location>
        <begin position="396"/>
        <end position="431"/>
    </location>
</feature>
<dbReference type="Pfam" id="PF02801">
    <property type="entry name" value="Ketoacyl-synt_C"/>
    <property type="match status" value="1"/>
</dbReference>
<dbReference type="InterPro" id="IPR036736">
    <property type="entry name" value="ACP-like_sf"/>
</dbReference>
<dbReference type="SUPFAM" id="SSF52151">
    <property type="entry name" value="FabD/lysophospholipase-like"/>
    <property type="match status" value="2"/>
</dbReference>
<feature type="region of interest" description="C-terminal hotdog fold" evidence="8">
    <location>
        <begin position="1571"/>
        <end position="1715"/>
    </location>
</feature>
<evidence type="ECO:0000313" key="13">
    <source>
        <dbReference type="EMBL" id="AXI80222.1"/>
    </source>
</evidence>
<dbReference type="Pfam" id="PF00550">
    <property type="entry name" value="PP-binding"/>
    <property type="match status" value="2"/>
</dbReference>
<evidence type="ECO:0000256" key="5">
    <source>
        <dbReference type="ARBA" id="ARBA00023194"/>
    </source>
</evidence>
<evidence type="ECO:0000256" key="9">
    <source>
        <dbReference type="SAM" id="MobiDB-lite"/>
    </source>
</evidence>
<dbReference type="InterPro" id="IPR016035">
    <property type="entry name" value="Acyl_Trfase/lysoPLipase"/>
</dbReference>
<dbReference type="FunFam" id="3.40.50.720:FF:000209">
    <property type="entry name" value="Polyketide synthase Pks12"/>
    <property type="match status" value="1"/>
</dbReference>
<dbReference type="Gene3D" id="3.40.50.11460">
    <property type="match status" value="1"/>
</dbReference>
<dbReference type="EMBL" id="CP031264">
    <property type="protein sequence ID" value="AXI80222.1"/>
    <property type="molecule type" value="Genomic_DNA"/>
</dbReference>
<dbReference type="InterPro" id="IPR020841">
    <property type="entry name" value="PKS_Beta-ketoAc_synthase_dom"/>
</dbReference>
<dbReference type="PROSITE" id="PS52004">
    <property type="entry name" value="KS3_2"/>
    <property type="match status" value="1"/>
</dbReference>
<dbReference type="Gene3D" id="3.40.50.720">
    <property type="entry name" value="NAD(P)-binding Rossmann-like Domain"/>
    <property type="match status" value="1"/>
</dbReference>
<keyword evidence="14" id="KW-1185">Reference proteome</keyword>
<dbReference type="GO" id="GO:0004315">
    <property type="term" value="F:3-oxoacyl-[acyl-carrier-protein] synthase activity"/>
    <property type="evidence" value="ECO:0007669"/>
    <property type="project" value="InterPro"/>
</dbReference>
<evidence type="ECO:0000256" key="7">
    <source>
        <dbReference type="ARBA" id="ARBA00023315"/>
    </source>
</evidence>
<name>A0A345T2L7_9ACTN</name>
<evidence type="ECO:0000256" key="6">
    <source>
        <dbReference type="ARBA" id="ARBA00023268"/>
    </source>
</evidence>
<feature type="domain" description="PKS/mFAS DH" evidence="12">
    <location>
        <begin position="1434"/>
        <end position="1715"/>
    </location>
</feature>
<dbReference type="InterPro" id="IPR032821">
    <property type="entry name" value="PKS_assoc"/>
</dbReference>
<dbReference type="Pfam" id="PF08240">
    <property type="entry name" value="ADH_N"/>
    <property type="match status" value="1"/>
</dbReference>
<comment type="pathway">
    <text evidence="1">Antibiotic biosynthesis.</text>
</comment>
<dbReference type="SUPFAM" id="SSF50129">
    <property type="entry name" value="GroES-like"/>
    <property type="match status" value="1"/>
</dbReference>
<dbReference type="InterPro" id="IPR049900">
    <property type="entry name" value="PKS_mFAS_DH"/>
</dbReference>
<feature type="region of interest" description="N-terminal hotdog fold" evidence="8">
    <location>
        <begin position="1434"/>
        <end position="1557"/>
    </location>
</feature>
<feature type="active site" description="Proton donor; for dehydratase activity" evidence="8">
    <location>
        <position position="1632"/>
    </location>
</feature>
<dbReference type="InterPro" id="IPR020843">
    <property type="entry name" value="ER"/>
</dbReference>
<evidence type="ECO:0000256" key="8">
    <source>
        <dbReference type="PROSITE-ProRule" id="PRU01363"/>
    </source>
</evidence>
<dbReference type="SMART" id="SM00825">
    <property type="entry name" value="PKS_KS"/>
    <property type="match status" value="1"/>
</dbReference>
<dbReference type="InterPro" id="IPR049551">
    <property type="entry name" value="PKS_DH_C"/>
</dbReference>
<dbReference type="PANTHER" id="PTHR43775">
    <property type="entry name" value="FATTY ACID SYNTHASE"/>
    <property type="match status" value="1"/>
</dbReference>
<feature type="domain" description="Ketosynthase family 3 (KS3)" evidence="11">
    <location>
        <begin position="540"/>
        <end position="966"/>
    </location>
</feature>
<dbReference type="SMART" id="SM00826">
    <property type="entry name" value="PKS_DH"/>
    <property type="match status" value="2"/>
</dbReference>
<dbReference type="InterPro" id="IPR055123">
    <property type="entry name" value="SpnB-like_Rossmann"/>
</dbReference>
<dbReference type="InterPro" id="IPR009081">
    <property type="entry name" value="PP-bd_ACP"/>
</dbReference>
<dbReference type="InterPro" id="IPR018201">
    <property type="entry name" value="Ketoacyl_synth_AS"/>
</dbReference>
<feature type="domain" description="Carrier" evidence="10">
    <location>
        <begin position="2512"/>
        <end position="2587"/>
    </location>
</feature>
<dbReference type="InterPro" id="IPR014031">
    <property type="entry name" value="Ketoacyl_synth_C"/>
</dbReference>
<dbReference type="CDD" id="cd05195">
    <property type="entry name" value="enoyl_red"/>
    <property type="match status" value="1"/>
</dbReference>
<dbReference type="GO" id="GO:0031177">
    <property type="term" value="F:phosphopantetheine binding"/>
    <property type="evidence" value="ECO:0007669"/>
    <property type="project" value="InterPro"/>
</dbReference>
<dbReference type="Gene3D" id="1.10.1200.10">
    <property type="entry name" value="ACP-like"/>
    <property type="match status" value="2"/>
</dbReference>
<dbReference type="SUPFAM" id="SSF53901">
    <property type="entry name" value="Thiolase-like"/>
    <property type="match status" value="1"/>
</dbReference>
<dbReference type="PROSITE" id="PS52019">
    <property type="entry name" value="PKS_MFAS_DH"/>
    <property type="match status" value="2"/>
</dbReference>
<evidence type="ECO:0000259" key="12">
    <source>
        <dbReference type="PROSITE" id="PS52019"/>
    </source>
</evidence>
<dbReference type="InterPro" id="IPR042104">
    <property type="entry name" value="PKS_dehydratase_sf"/>
</dbReference>
<proteinExistence type="predicted"/>
<evidence type="ECO:0000256" key="3">
    <source>
        <dbReference type="ARBA" id="ARBA00022553"/>
    </source>
</evidence>
<feature type="active site" description="Proton acceptor; for dehydratase activity" evidence="8">
    <location>
        <position position="155"/>
    </location>
</feature>
<dbReference type="Gene3D" id="3.40.47.10">
    <property type="match status" value="1"/>
</dbReference>
<dbReference type="SUPFAM" id="SSF55048">
    <property type="entry name" value="Probable ACP-binding domain of malonyl-CoA ACP transacylase"/>
    <property type="match status" value="1"/>
</dbReference>
<feature type="region of interest" description="C-terminal hotdog fold" evidence="8">
    <location>
        <begin position="259"/>
        <end position="401"/>
    </location>
</feature>
<dbReference type="GO" id="GO:0016491">
    <property type="term" value="F:oxidoreductase activity"/>
    <property type="evidence" value="ECO:0007669"/>
    <property type="project" value="InterPro"/>
</dbReference>
<dbReference type="Gene3D" id="3.30.70.3290">
    <property type="match status" value="1"/>
</dbReference>
<evidence type="ECO:0000313" key="14">
    <source>
        <dbReference type="Proteomes" id="UP000249340"/>
    </source>
</evidence>
<evidence type="ECO:0000256" key="4">
    <source>
        <dbReference type="ARBA" id="ARBA00022679"/>
    </source>
</evidence>
<evidence type="ECO:0000259" key="11">
    <source>
        <dbReference type="PROSITE" id="PS52004"/>
    </source>
</evidence>
<dbReference type="CDD" id="cd00833">
    <property type="entry name" value="PKS"/>
    <property type="match status" value="1"/>
</dbReference>
<dbReference type="InterPro" id="IPR001227">
    <property type="entry name" value="Ac_transferase_dom_sf"/>
</dbReference>
<evidence type="ECO:0000259" key="10">
    <source>
        <dbReference type="PROSITE" id="PS50075"/>
    </source>
</evidence>
<dbReference type="InterPro" id="IPR013154">
    <property type="entry name" value="ADH-like_N"/>
</dbReference>
<dbReference type="InterPro" id="IPR016036">
    <property type="entry name" value="Malonyl_transacylase_ACP-bd"/>
</dbReference>
<dbReference type="InterPro" id="IPR020807">
    <property type="entry name" value="PKS_DH"/>
</dbReference>
<keyword evidence="6" id="KW-0511">Multifunctional enzyme</keyword>
<dbReference type="FunFam" id="3.90.180.10:FF:000032">
    <property type="entry name" value="Probable polyketide synthase pks1"/>
    <property type="match status" value="1"/>
</dbReference>
<dbReference type="InterPro" id="IPR014043">
    <property type="entry name" value="Acyl_transferase_dom"/>
</dbReference>
<feature type="domain" description="Carrier" evidence="10">
    <location>
        <begin position="441"/>
        <end position="519"/>
    </location>
</feature>
<dbReference type="InterPro" id="IPR014030">
    <property type="entry name" value="Ketoacyl_synth_N"/>
</dbReference>
<evidence type="ECO:0000256" key="2">
    <source>
        <dbReference type="ARBA" id="ARBA00022450"/>
    </source>
</evidence>
<dbReference type="SMART" id="SM01294">
    <property type="entry name" value="PKS_PP_betabranch"/>
    <property type="match status" value="2"/>
</dbReference>
<evidence type="ECO:0000256" key="1">
    <source>
        <dbReference type="ARBA" id="ARBA00004792"/>
    </source>
</evidence>
<dbReference type="KEGG" id="stri:C7M71_025320"/>
<dbReference type="FunFam" id="1.10.1200.10:FF:000007">
    <property type="entry name" value="Probable polyketide synthase pks17"/>
    <property type="match status" value="2"/>
</dbReference>
<keyword evidence="7" id="KW-0012">Acyltransferase</keyword>
<dbReference type="SMART" id="SM00823">
    <property type="entry name" value="PKS_PP"/>
    <property type="match status" value="2"/>
</dbReference>
<dbReference type="Pfam" id="PF21089">
    <property type="entry name" value="PKS_DH_N"/>
    <property type="match status" value="2"/>
</dbReference>
<dbReference type="PROSITE" id="PS00012">
    <property type="entry name" value="PHOSPHOPANTETHEINE"/>
    <property type="match status" value="2"/>
</dbReference>
<gene>
    <name evidence="13" type="ORF">C7M71_025320</name>
</gene>
<dbReference type="Pfam" id="PF14765">
    <property type="entry name" value="PS-DH"/>
    <property type="match status" value="2"/>
</dbReference>
<dbReference type="InterPro" id="IPR036291">
    <property type="entry name" value="NAD(P)-bd_dom_sf"/>
</dbReference>
<dbReference type="SUPFAM" id="SSF51735">
    <property type="entry name" value="NAD(P)-binding Rossmann-fold domains"/>
    <property type="match status" value="3"/>
</dbReference>
<dbReference type="InterPro" id="IPR057326">
    <property type="entry name" value="KR_dom"/>
</dbReference>
<dbReference type="SUPFAM" id="SSF47336">
    <property type="entry name" value="ACP-like"/>
    <property type="match status" value="2"/>
</dbReference>
<dbReference type="OrthoDB" id="9778690at2"/>
<dbReference type="SMART" id="SM00822">
    <property type="entry name" value="PKS_KR"/>
    <property type="match status" value="1"/>
</dbReference>
<dbReference type="Gene3D" id="3.90.180.10">
    <property type="entry name" value="Medium-chain alcohol dehydrogenases, catalytic domain"/>
    <property type="match status" value="1"/>
</dbReference>
<keyword evidence="5" id="KW-0045">Antibiotic biosynthesis</keyword>
<dbReference type="InterPro" id="IPR016039">
    <property type="entry name" value="Thiolase-like"/>
</dbReference>
<dbReference type="CDD" id="cd08956">
    <property type="entry name" value="KR_3_FAS_SDR_x"/>
    <property type="match status" value="1"/>
</dbReference>
<dbReference type="InterPro" id="IPR049552">
    <property type="entry name" value="PKS_DH_N"/>
</dbReference>
<feature type="active site" description="Proton donor; for dehydratase activity" evidence="8">
    <location>
        <position position="320"/>
    </location>
</feature>
<dbReference type="GO" id="GO:0033068">
    <property type="term" value="P:macrolide biosynthetic process"/>
    <property type="evidence" value="ECO:0007669"/>
    <property type="project" value="UniProtKB-ARBA"/>
</dbReference>
<dbReference type="Gene3D" id="3.40.366.10">
    <property type="entry name" value="Malonyl-Coenzyme A Acyl Carrier Protein, domain 2"/>
    <property type="match status" value="2"/>
</dbReference>
<accession>A0A345T2L7</accession>
<reference evidence="14" key="1">
    <citation type="submission" date="2018-07" db="EMBL/GenBank/DDBJ databases">
        <title>Streptacidiphilus bronchialis DSM 106435 chromosome.</title>
        <authorList>
            <person name="Batra D."/>
            <person name="Gulvik C.A."/>
        </authorList>
    </citation>
    <scope>NUCLEOTIDE SEQUENCE [LARGE SCALE GENOMIC DNA]</scope>
    <source>
        <strain evidence="14">DSM 106435</strain>
    </source>
</reference>
<dbReference type="PANTHER" id="PTHR43775:SF51">
    <property type="entry name" value="INACTIVE PHENOLPHTHIOCEROL SYNTHESIS POLYKETIDE SYNTHASE TYPE I PKS1-RELATED"/>
    <property type="match status" value="1"/>
</dbReference>
<dbReference type="SMART" id="SM00829">
    <property type="entry name" value="PKS_ER"/>
    <property type="match status" value="1"/>
</dbReference>
<dbReference type="PROSITE" id="PS00606">
    <property type="entry name" value="KS3_1"/>
    <property type="match status" value="1"/>
</dbReference>
<feature type="domain" description="PKS/mFAS DH" evidence="12">
    <location>
        <begin position="123"/>
        <end position="401"/>
    </location>
</feature>
<dbReference type="Pfam" id="PF08659">
    <property type="entry name" value="KR"/>
    <property type="match status" value="1"/>
</dbReference>
<dbReference type="GO" id="GO:0004312">
    <property type="term" value="F:fatty acid synthase activity"/>
    <property type="evidence" value="ECO:0007669"/>
    <property type="project" value="TreeGrafter"/>
</dbReference>
<dbReference type="InterPro" id="IPR050091">
    <property type="entry name" value="PKS_NRPS_Biosynth_Enz"/>
</dbReference>
<sequence>MDAGYWFRNLRGRVRFEDAVRVLARDGFTTFVEASAHPVLTVGVQETLAGRDDVLVTGTLRRNREDHRPLLSALAAVELHGHRLSWPVDVPAVPPGLPTYPFQHRHYWLDAPTHTGRGDASAHPLLDTVVERADDGGLVITGRISTRSHPWLGEHTVGGTTLFPGTAFAELATAAAETAGLGTVGELVLSAPLTLADGVLDLQITMLAPDTDGRRTFDVYSRPEHGGPQDWTHHATGTLVGEPADTAPDFPEQWPPPGAVALDLGVAADRFEAVRVGYGPTYQGLRAAWQHGGTVYAEVELPEGAHPDAARYGIHPALLDAALQADVLTDRPGEDGGTPALRLPFAWTGLTLHAVGATLLRVRLDRPDPDTLTVVAVDPEGEPVLTVEALALRPVDPDRLTSPVPAPRGPAVPTRAPARRAAGRTAGGSTAERLQRLPAAEAERELRSLVRAEVAAVLGYATPEELDPDRAFRDLGFESLTAVQLRDRIAAATGLRLPPTLVFNHPSPRALAGHLHGLLHQGDTPAAPDRAPARTRAAADEPIAIIGMACRYPGGVASPEDLWRLVAEGREALSEFPSDRGWDLDGLYDPDPEHTGTAYTRHGGFLAGAADFDPGFFGINPREALAMDPQQRLLLEASWEAMESAGLDPASLRATPVGVFTGLIYTEYGSRVRGSAPEAEGYLGTGSAGSVASGRIAYTYGFEGPAVTVDTACSSSLVALHLAAQALRSGECTLALVGGATVMSTPDTLIEFSRQRGLSPDGRCRAFSADADGTGFAEGVGLLLVERLSDAQANGHPVLAVVRGSAVNQDGASNGLTAPNGPSQERVIRAALASAGLTAADVDAVEAHGTGTRLGDPIEAQALLAAYGQDRPEDRPLRLGSIKSNIGHAQAAAGVAGVIKVVQALRHELLPATLHVGEPTAQVDWEAGAVELLREPVPWARGDRPRRAGVSAFGMSGTNAHVLIEEAPAAPAPAVPAEEGASPLPVPVVVSGRSEVALGVAAGRLAGWLEGGGSGVGLSEVAGWSVVRGVRHGFGAAVVSGDRGEVIAGLRALASGVGHPAVVSGRGVSSPGRVVLVFPGQGSQWVGMGAALAGVSPVFAGRLAEAGRALAPFTDWSLGEALGDPVLLGRVDVVQPVLWAVMVSLAELWRSWGLRVDGVVGHSQGEIAAAAVSGALSLEDAAAVVALRSRAIRAIAGGGGMASVPLPVGEVEGLLAGWGGELEVAAVNGPSSTVVSGSAGAVGGLVEWGEGAGVRVRRVPVDYASHSAQVEPLRAELSEVLGGIRPRASRVPFYSTVSGGVVDGASLDAGYWFRNLRGRVRFEDAVRVLARDGFTTFVEASAHPVLTVGVQETLAGRDDVLVTGTLRRNREDHRPLLSALAAVELHGHRLSWPVDVPAAPPGLPTYPFQHRHYWLDAAPDISDPGHLGLHTADHPLLDATTDLPDGTTLYTSRISASTHPWLLDHAVTGTPLLPATAFVELALHAGHRGAVPQLAELTLEAALPLGDGAVHIQTTVRPADDSGARALAVHSRPATAGPDEPWTRHATALLVPQSGVPAGPEPTGAWPPPGAAAVDTTALYDTLAEHGYDYGPAFHGVRAVWRLGDVVHADIALPEDRAAEAARYGIHPALLDAALHPLAAGLLADGAPGGDAPATALPFAWTGVTLAATGATTLRVRLERTGADSVTLTATDPAGGPVAAVERIALRPLAPGALVTARPSGRHQEGLHQLAWTPSGALPAPRADWVRLPDHVLGSGAALPDAATLFTEGDAKAPADVVLPLTVLPGTDVVAATAELLGLVRRWPAQEHLAGTRLTVLTRHAVTTGPADGRVEPVAAALWGLLRSAATEHPGRFALLDTDDTPDSPGVLGAALALDEPQLALRGGEVLTPAVVPLPAEPDLTAPADGGAWRLTPTGDTLDALALLPAPDADRPLLPGEVRIAVRAAGLNFRDVLITLGVYPDQAQLGTEAAGLVTAVGEGVTTLAPGDRVTGLVNGGIGPVAVTDHRLLARIPADWTFAQAAAVPAAYLTAYYALVDLAALRPGERLLVHSAAGGVGIAAVQLATHLGAEVFGTAGPGKWKTLAALGIDPARTASSRTLDFERQFLETTAGEGVDVVLNSFTGDFVDASLRLLPRGGRFIEMGKADLRDPVAVAGQHPGVTYRSFDLLEAGPQRIGELLTELLALFERGTLSLPPITVWPVGRAGEAIRHLGQARHTGKVVVTVPAPLDPAGTVLVTGGTGTLGALTARHLVREHGARHLLLVGRQGPQAPGAAELAAELTGLGAQVTVAACDVSDRDALAELLAGVPAEHPLTLVVHAAGALADGVLETLGAERLEAVLGPKARAAGYLDELTRQADLADLVLFSSVSGVLGGGGQANYAAANAYLDALAQRRAADGLPATSLAWGLWQQATGLTGHLDGTDRARLARGGLVPLGDREGLALLDAARRTGRPAVVTARFDLRADAGPDDVPALLRSLVRTPARRSAAAGPAAGAPASLATRLAALDAAGRAEALLQLVRSQAAAVLGHGTADEVADDRAFKEIGFDSLTAVELRNRLGAATGLRLPPTTVFDHPTPQALAGHLHRTLAPEDDGPDPVLRELDRLEALLPALAAADGTRGAVGRRLRELLWRFDDGPAEAAEESAADLATATDEELFAALDDEFDRPGTEL</sequence>
<keyword evidence="3" id="KW-0597">Phosphoprotein</keyword>
<dbReference type="Proteomes" id="UP000249340">
    <property type="component" value="Chromosome"/>
</dbReference>
<dbReference type="InterPro" id="IPR006162">
    <property type="entry name" value="Ppantetheine_attach_site"/>
</dbReference>
<keyword evidence="4" id="KW-0808">Transferase</keyword>
<dbReference type="InterPro" id="IPR011032">
    <property type="entry name" value="GroES-like_sf"/>
</dbReference>
<keyword evidence="2" id="KW-0596">Phosphopantetheine</keyword>
<dbReference type="Pfam" id="PF22953">
    <property type="entry name" value="SpnB_Rossmann"/>
    <property type="match status" value="1"/>
</dbReference>
<dbReference type="FunFam" id="3.40.47.10:FF:000019">
    <property type="entry name" value="Polyketide synthase type I"/>
    <property type="match status" value="1"/>
</dbReference>
<dbReference type="Pfam" id="PF00698">
    <property type="entry name" value="Acyl_transf_1"/>
    <property type="match status" value="2"/>
</dbReference>
<dbReference type="Pfam" id="PF16197">
    <property type="entry name" value="KAsynt_C_assoc"/>
    <property type="match status" value="1"/>
</dbReference>
<dbReference type="Pfam" id="PF13602">
    <property type="entry name" value="ADH_zinc_N_2"/>
    <property type="match status" value="1"/>
</dbReference>
<dbReference type="GO" id="GO:0006633">
    <property type="term" value="P:fatty acid biosynthetic process"/>
    <property type="evidence" value="ECO:0007669"/>
    <property type="project" value="InterPro"/>
</dbReference>
<dbReference type="Pfam" id="PF00109">
    <property type="entry name" value="ketoacyl-synt"/>
    <property type="match status" value="1"/>
</dbReference>
<feature type="active site" description="Proton acceptor; for dehydratase activity" evidence="8">
    <location>
        <position position="1465"/>
    </location>
</feature>